<comment type="caution">
    <text evidence="3">The sequence shown here is derived from an EMBL/GenBank/DDBJ whole genome shotgun (WGS) entry which is preliminary data.</text>
</comment>
<sequence length="412" mass="46321">MASTDDSMQVNSSDLIATKLVSNVFDGNGFTGWKRGMLIALSAKNKLGFGQMNGAQLYGIHKKLNDFSQGNDSIWDEIDAMGMNPSCVCTCACGAAEKQKKFRQDQRVVQFLMCLNDTYSVIKSAILMRNPLRSLGVVYNNLLQEERQREIQSSVSNFQTNSASFYAKGGKPYSSRPQMLTIRMVQFTEGKFRTIQAIIFNLDEEKSNGVNNELCSRFMKVLKEQQQQQGMPNSDSSATSNFTGTTVEFSVLINTLGPVMLTPDICLRDVMFVPSFKFNLLSISKLAKQLQTTIFFTPEICSLQVSSMRKPIILGKSHKNLYVFQQGPIPSATKSSFSNSDVINDYAQTWHSRLGHLPLYKLKKLSFFNTSKINEIDFHSCSICAKARQHRLPFLDSHIQTSDAFEFIHIDL</sequence>
<feature type="domain" description="Retrotransposon Copia-like N-terminal" evidence="2">
    <location>
        <begin position="18"/>
        <end position="49"/>
    </location>
</feature>
<accession>A0AAW1GTR7</accession>
<name>A0AAW1GTR7_SAPOF</name>
<protein>
    <recommendedName>
        <fullName evidence="5">GAG-pre-integrase domain-containing protein</fullName>
    </recommendedName>
</protein>
<dbReference type="Pfam" id="PF13976">
    <property type="entry name" value="gag_pre-integrs"/>
    <property type="match status" value="1"/>
</dbReference>
<proteinExistence type="predicted"/>
<feature type="domain" description="GAG-pre-integrase" evidence="1">
    <location>
        <begin position="320"/>
        <end position="389"/>
    </location>
</feature>
<dbReference type="EMBL" id="JBDFQZ010000013">
    <property type="protein sequence ID" value="KAK9668158.1"/>
    <property type="molecule type" value="Genomic_DNA"/>
</dbReference>
<evidence type="ECO:0008006" key="5">
    <source>
        <dbReference type="Google" id="ProtNLM"/>
    </source>
</evidence>
<evidence type="ECO:0000259" key="2">
    <source>
        <dbReference type="Pfam" id="PF14244"/>
    </source>
</evidence>
<dbReference type="Proteomes" id="UP001443914">
    <property type="component" value="Unassembled WGS sequence"/>
</dbReference>
<dbReference type="InterPro" id="IPR025724">
    <property type="entry name" value="GAG-pre-integrase_dom"/>
</dbReference>
<gene>
    <name evidence="3" type="ORF">RND81_13G038200</name>
</gene>
<evidence type="ECO:0000313" key="4">
    <source>
        <dbReference type="Proteomes" id="UP001443914"/>
    </source>
</evidence>
<dbReference type="PANTHER" id="PTHR34222:SF33">
    <property type="entry name" value="RETROTRANSPOSON GAG DOMAIN-CONTAINING PROTEIN"/>
    <property type="match status" value="1"/>
</dbReference>
<evidence type="ECO:0000313" key="3">
    <source>
        <dbReference type="EMBL" id="KAK9668158.1"/>
    </source>
</evidence>
<evidence type="ECO:0000259" key="1">
    <source>
        <dbReference type="Pfam" id="PF13976"/>
    </source>
</evidence>
<dbReference type="InterPro" id="IPR029472">
    <property type="entry name" value="Copia-like_N"/>
</dbReference>
<dbReference type="PANTHER" id="PTHR34222">
    <property type="entry name" value="GAG_PRE-INTEGRS DOMAIN-CONTAINING PROTEIN"/>
    <property type="match status" value="1"/>
</dbReference>
<organism evidence="3 4">
    <name type="scientific">Saponaria officinalis</name>
    <name type="common">Common soapwort</name>
    <name type="synonym">Lychnis saponaria</name>
    <dbReference type="NCBI Taxonomy" id="3572"/>
    <lineage>
        <taxon>Eukaryota</taxon>
        <taxon>Viridiplantae</taxon>
        <taxon>Streptophyta</taxon>
        <taxon>Embryophyta</taxon>
        <taxon>Tracheophyta</taxon>
        <taxon>Spermatophyta</taxon>
        <taxon>Magnoliopsida</taxon>
        <taxon>eudicotyledons</taxon>
        <taxon>Gunneridae</taxon>
        <taxon>Pentapetalae</taxon>
        <taxon>Caryophyllales</taxon>
        <taxon>Caryophyllaceae</taxon>
        <taxon>Caryophylleae</taxon>
        <taxon>Saponaria</taxon>
    </lineage>
</organism>
<dbReference type="AlphaFoldDB" id="A0AAW1GTR7"/>
<reference evidence="3" key="1">
    <citation type="submission" date="2024-03" db="EMBL/GenBank/DDBJ databases">
        <title>WGS assembly of Saponaria officinalis var. Norfolk2.</title>
        <authorList>
            <person name="Jenkins J."/>
            <person name="Shu S."/>
            <person name="Grimwood J."/>
            <person name="Barry K."/>
            <person name="Goodstein D."/>
            <person name="Schmutz J."/>
            <person name="Leebens-Mack J."/>
            <person name="Osbourn A."/>
        </authorList>
    </citation>
    <scope>NUCLEOTIDE SEQUENCE [LARGE SCALE GENOMIC DNA]</scope>
    <source>
        <strain evidence="3">JIC</strain>
    </source>
</reference>
<dbReference type="Pfam" id="PF14244">
    <property type="entry name" value="Retrotran_gag_3"/>
    <property type="match status" value="1"/>
</dbReference>
<keyword evidence="4" id="KW-1185">Reference proteome</keyword>